<keyword evidence="2" id="KW-1185">Reference proteome</keyword>
<proteinExistence type="predicted"/>
<organism evidence="1 2">
    <name type="scientific">Trichuris trichiura</name>
    <name type="common">Whipworm</name>
    <name type="synonym">Trichocephalus trichiurus</name>
    <dbReference type="NCBI Taxonomy" id="36087"/>
    <lineage>
        <taxon>Eukaryota</taxon>
        <taxon>Metazoa</taxon>
        <taxon>Ecdysozoa</taxon>
        <taxon>Nematoda</taxon>
        <taxon>Enoplea</taxon>
        <taxon>Dorylaimia</taxon>
        <taxon>Trichinellida</taxon>
        <taxon>Trichuridae</taxon>
        <taxon>Trichuris</taxon>
    </lineage>
</organism>
<evidence type="ECO:0000313" key="2">
    <source>
        <dbReference type="Proteomes" id="UP000030665"/>
    </source>
</evidence>
<sequence length="75" mass="8340">MDHTQTEFTILVMAIAGGTAEDHLVIDMVEQGIFIMDIMAVTMTTEMDLMKMDLDIMVVGIDMEDLVIIAVDMDT</sequence>
<evidence type="ECO:0000313" key="1">
    <source>
        <dbReference type="EMBL" id="CDW54273.1"/>
    </source>
</evidence>
<reference evidence="1" key="1">
    <citation type="submission" date="2014-01" db="EMBL/GenBank/DDBJ databases">
        <authorList>
            <person name="Aslett M."/>
        </authorList>
    </citation>
    <scope>NUCLEOTIDE SEQUENCE</scope>
</reference>
<name>A0A077Z3N4_TRITR</name>
<dbReference type="AlphaFoldDB" id="A0A077Z3N4"/>
<protein>
    <submittedName>
        <fullName evidence="1">Uncharacterized protein</fullName>
    </submittedName>
</protein>
<dbReference type="EMBL" id="HG805888">
    <property type="protein sequence ID" value="CDW54273.1"/>
    <property type="molecule type" value="Genomic_DNA"/>
</dbReference>
<gene>
    <name evidence="1" type="ORF">TTRE_0000254301</name>
</gene>
<dbReference type="Proteomes" id="UP000030665">
    <property type="component" value="Unassembled WGS sequence"/>
</dbReference>
<reference evidence="1" key="2">
    <citation type="submission" date="2014-03" db="EMBL/GenBank/DDBJ databases">
        <title>The whipworm genome and dual-species transcriptomics of an intimate host-pathogen interaction.</title>
        <authorList>
            <person name="Foth B.J."/>
            <person name="Tsai I.J."/>
            <person name="Reid A.J."/>
            <person name="Bancroft A.J."/>
            <person name="Nichol S."/>
            <person name="Tracey A."/>
            <person name="Holroyd N."/>
            <person name="Cotton J.A."/>
            <person name="Stanley E.J."/>
            <person name="Zarowiecki M."/>
            <person name="Liu J.Z."/>
            <person name="Huckvale T."/>
            <person name="Cooper P.J."/>
            <person name="Grencis R.K."/>
            <person name="Berriman M."/>
        </authorList>
    </citation>
    <scope>NUCLEOTIDE SEQUENCE [LARGE SCALE GENOMIC DNA]</scope>
</reference>
<dbReference type="OrthoDB" id="10496932at2759"/>
<accession>A0A077Z3N4</accession>